<evidence type="ECO:0000313" key="2">
    <source>
        <dbReference type="EMBL" id="KAG0587127.1"/>
    </source>
</evidence>
<feature type="region of interest" description="Disordered" evidence="1">
    <location>
        <begin position="42"/>
        <end position="62"/>
    </location>
</feature>
<gene>
    <name evidence="2" type="ORF">KC19_2G142400</name>
</gene>
<accession>A0A8T0IVC8</accession>
<organism evidence="2 3">
    <name type="scientific">Ceratodon purpureus</name>
    <name type="common">Fire moss</name>
    <name type="synonym">Dicranum purpureum</name>
    <dbReference type="NCBI Taxonomy" id="3225"/>
    <lineage>
        <taxon>Eukaryota</taxon>
        <taxon>Viridiplantae</taxon>
        <taxon>Streptophyta</taxon>
        <taxon>Embryophyta</taxon>
        <taxon>Bryophyta</taxon>
        <taxon>Bryophytina</taxon>
        <taxon>Bryopsida</taxon>
        <taxon>Dicranidae</taxon>
        <taxon>Pseudoditrichales</taxon>
        <taxon>Ditrichaceae</taxon>
        <taxon>Ceratodon</taxon>
    </lineage>
</organism>
<dbReference type="EMBL" id="CM026422">
    <property type="protein sequence ID" value="KAG0587127.1"/>
    <property type="molecule type" value="Genomic_DNA"/>
</dbReference>
<dbReference type="AlphaFoldDB" id="A0A8T0IVC8"/>
<protein>
    <submittedName>
        <fullName evidence="2">Uncharacterized protein</fullName>
    </submittedName>
</protein>
<keyword evidence="3" id="KW-1185">Reference proteome</keyword>
<evidence type="ECO:0000313" key="3">
    <source>
        <dbReference type="Proteomes" id="UP000822688"/>
    </source>
</evidence>
<dbReference type="Proteomes" id="UP000822688">
    <property type="component" value="Chromosome 2"/>
</dbReference>
<name>A0A8T0IVC8_CERPU</name>
<reference evidence="2" key="1">
    <citation type="submission" date="2020-06" db="EMBL/GenBank/DDBJ databases">
        <title>WGS assembly of Ceratodon purpureus strain R40.</title>
        <authorList>
            <person name="Carey S.B."/>
            <person name="Jenkins J."/>
            <person name="Shu S."/>
            <person name="Lovell J.T."/>
            <person name="Sreedasyam A."/>
            <person name="Maumus F."/>
            <person name="Tiley G.P."/>
            <person name="Fernandez-Pozo N."/>
            <person name="Barry K."/>
            <person name="Chen C."/>
            <person name="Wang M."/>
            <person name="Lipzen A."/>
            <person name="Daum C."/>
            <person name="Saski C.A."/>
            <person name="Payton A.C."/>
            <person name="Mcbreen J.C."/>
            <person name="Conrad R.E."/>
            <person name="Kollar L.M."/>
            <person name="Olsson S."/>
            <person name="Huttunen S."/>
            <person name="Landis J.B."/>
            <person name="Wickett N.J."/>
            <person name="Johnson M.G."/>
            <person name="Rensing S.A."/>
            <person name="Grimwood J."/>
            <person name="Schmutz J."/>
            <person name="Mcdaniel S.F."/>
        </authorList>
    </citation>
    <scope>NUCLEOTIDE SEQUENCE</scope>
    <source>
        <strain evidence="2">R40</strain>
    </source>
</reference>
<proteinExistence type="predicted"/>
<sequence>MLSPPFRTWFGGGGHRSSPISLGCLRLDLNPVSSRWCKFSTSSAQERSAGDSVAAPAFRPSSPGSELCFISRSFRWSCSFPMCRDTSLTLLCITMATDSSSGLFSRTCAKESGEGRLHQ</sequence>
<comment type="caution">
    <text evidence="2">The sequence shown here is derived from an EMBL/GenBank/DDBJ whole genome shotgun (WGS) entry which is preliminary data.</text>
</comment>
<evidence type="ECO:0000256" key="1">
    <source>
        <dbReference type="SAM" id="MobiDB-lite"/>
    </source>
</evidence>